<dbReference type="EMBL" id="CAFBMK010000032">
    <property type="protein sequence ID" value="CAB4904950.1"/>
    <property type="molecule type" value="Genomic_DNA"/>
</dbReference>
<dbReference type="GO" id="GO:1990189">
    <property type="term" value="F:protein N-terminal-serine acetyltransferase activity"/>
    <property type="evidence" value="ECO:0007669"/>
    <property type="project" value="TreeGrafter"/>
</dbReference>
<evidence type="ECO:0000313" key="3">
    <source>
        <dbReference type="EMBL" id="CAB4904950.1"/>
    </source>
</evidence>
<protein>
    <submittedName>
        <fullName evidence="3">Unannotated protein</fullName>
    </submittedName>
</protein>
<reference evidence="3" key="1">
    <citation type="submission" date="2020-05" db="EMBL/GenBank/DDBJ databases">
        <authorList>
            <person name="Chiriac C."/>
            <person name="Salcher M."/>
            <person name="Ghai R."/>
            <person name="Kavagutti S V."/>
        </authorList>
    </citation>
    <scope>NUCLEOTIDE SEQUENCE</scope>
</reference>
<feature type="region of interest" description="Disordered" evidence="1">
    <location>
        <begin position="175"/>
        <end position="207"/>
    </location>
</feature>
<accession>A0A6J7GKN8</accession>
<sequence length="207" mass="21771">MMQGMSLVARLSDRIRSTAGGRRGAALPVPPVGFTDGTIALRQWRPSDGLHLASLCADDEIRRWTSVPHDYRTHQAAGRAAYAEAERLAGRGVHLAITDAHDAVLLGAVDLVVPGPARDRARVSFLLGAEHRGQGYATRAVRLLDAWAFGAVGVQVLELHPQEGNAAAIATAARAGFAAETSDPGPGPDGRLRLARRQGDPVPAADA</sequence>
<dbReference type="Pfam" id="PF13302">
    <property type="entry name" value="Acetyltransf_3"/>
    <property type="match status" value="1"/>
</dbReference>
<dbReference type="GO" id="GO:0005737">
    <property type="term" value="C:cytoplasm"/>
    <property type="evidence" value="ECO:0007669"/>
    <property type="project" value="TreeGrafter"/>
</dbReference>
<evidence type="ECO:0000256" key="1">
    <source>
        <dbReference type="SAM" id="MobiDB-lite"/>
    </source>
</evidence>
<dbReference type="InterPro" id="IPR000182">
    <property type="entry name" value="GNAT_dom"/>
</dbReference>
<dbReference type="PANTHER" id="PTHR43441">
    <property type="entry name" value="RIBOSOMAL-PROTEIN-SERINE ACETYLTRANSFERASE"/>
    <property type="match status" value="1"/>
</dbReference>
<dbReference type="InterPro" id="IPR016181">
    <property type="entry name" value="Acyl_CoA_acyltransferase"/>
</dbReference>
<dbReference type="PROSITE" id="PS51186">
    <property type="entry name" value="GNAT"/>
    <property type="match status" value="1"/>
</dbReference>
<dbReference type="Gene3D" id="3.40.630.30">
    <property type="match status" value="1"/>
</dbReference>
<dbReference type="AlphaFoldDB" id="A0A6J7GKN8"/>
<organism evidence="3">
    <name type="scientific">freshwater metagenome</name>
    <dbReference type="NCBI Taxonomy" id="449393"/>
    <lineage>
        <taxon>unclassified sequences</taxon>
        <taxon>metagenomes</taxon>
        <taxon>ecological metagenomes</taxon>
    </lineage>
</organism>
<gene>
    <name evidence="3" type="ORF">UFOPK3564_00817</name>
</gene>
<evidence type="ECO:0000259" key="2">
    <source>
        <dbReference type="PROSITE" id="PS51186"/>
    </source>
</evidence>
<dbReference type="InterPro" id="IPR051908">
    <property type="entry name" value="Ribosomal_N-acetyltransferase"/>
</dbReference>
<feature type="domain" description="N-acetyltransferase" evidence="2">
    <location>
        <begin position="39"/>
        <end position="199"/>
    </location>
</feature>
<proteinExistence type="predicted"/>
<name>A0A6J7GKN8_9ZZZZ</name>
<dbReference type="PANTHER" id="PTHR43441:SF10">
    <property type="entry name" value="ACETYLTRANSFERASE"/>
    <property type="match status" value="1"/>
</dbReference>
<dbReference type="GO" id="GO:0008999">
    <property type="term" value="F:protein-N-terminal-alanine acetyltransferase activity"/>
    <property type="evidence" value="ECO:0007669"/>
    <property type="project" value="TreeGrafter"/>
</dbReference>
<dbReference type="SUPFAM" id="SSF55729">
    <property type="entry name" value="Acyl-CoA N-acyltransferases (Nat)"/>
    <property type="match status" value="1"/>
</dbReference>